<dbReference type="OrthoDB" id="3654456at2"/>
<dbReference type="AlphaFoldDB" id="A0A646KRJ6"/>
<feature type="transmembrane region" description="Helical" evidence="6">
    <location>
        <begin position="440"/>
        <end position="461"/>
    </location>
</feature>
<feature type="domain" description="ABC3 transporter permease C-terminal" evidence="7">
    <location>
        <begin position="227"/>
        <end position="339"/>
    </location>
</feature>
<feature type="transmembrane region" description="Helical" evidence="6">
    <location>
        <begin position="779"/>
        <end position="803"/>
    </location>
</feature>
<evidence type="ECO:0000256" key="1">
    <source>
        <dbReference type="ARBA" id="ARBA00004651"/>
    </source>
</evidence>
<keyword evidence="3 6" id="KW-0812">Transmembrane</keyword>
<keyword evidence="9" id="KW-1185">Reference proteome</keyword>
<accession>A0A646KRJ6</accession>
<feature type="transmembrane region" description="Helical" evidence="6">
    <location>
        <begin position="748"/>
        <end position="767"/>
    </location>
</feature>
<comment type="caution">
    <text evidence="8">The sequence shown here is derived from an EMBL/GenBank/DDBJ whole genome shotgun (WGS) entry which is preliminary data.</text>
</comment>
<keyword evidence="5 6" id="KW-0472">Membrane</keyword>
<evidence type="ECO:0000256" key="2">
    <source>
        <dbReference type="ARBA" id="ARBA00022475"/>
    </source>
</evidence>
<keyword evidence="2" id="KW-1003">Cell membrane</keyword>
<organism evidence="8 9">
    <name type="scientific">Streptomyces jumonjinensis</name>
    <dbReference type="NCBI Taxonomy" id="1945"/>
    <lineage>
        <taxon>Bacteria</taxon>
        <taxon>Bacillati</taxon>
        <taxon>Actinomycetota</taxon>
        <taxon>Actinomycetes</taxon>
        <taxon>Kitasatosporales</taxon>
        <taxon>Streptomycetaceae</taxon>
        <taxon>Streptomyces</taxon>
    </lineage>
</organism>
<feature type="transmembrane region" description="Helical" evidence="6">
    <location>
        <begin position="52"/>
        <end position="71"/>
    </location>
</feature>
<evidence type="ECO:0000256" key="4">
    <source>
        <dbReference type="ARBA" id="ARBA00022989"/>
    </source>
</evidence>
<keyword evidence="4 6" id="KW-1133">Transmembrane helix</keyword>
<name>A0A646KRJ6_STRJU</name>
<dbReference type="EMBL" id="VCLA01000192">
    <property type="protein sequence ID" value="MQT04481.1"/>
    <property type="molecule type" value="Genomic_DNA"/>
</dbReference>
<evidence type="ECO:0000256" key="5">
    <source>
        <dbReference type="ARBA" id="ARBA00023136"/>
    </source>
</evidence>
<evidence type="ECO:0000256" key="3">
    <source>
        <dbReference type="ARBA" id="ARBA00022692"/>
    </source>
</evidence>
<dbReference type="Pfam" id="PF02687">
    <property type="entry name" value="FtsX"/>
    <property type="match status" value="2"/>
</dbReference>
<feature type="domain" description="ABC3 transporter permease C-terminal" evidence="7">
    <location>
        <begin position="700"/>
        <end position="806"/>
    </location>
</feature>
<feature type="transmembrane region" description="Helical" evidence="6">
    <location>
        <begin position="359"/>
        <end position="375"/>
    </location>
</feature>
<evidence type="ECO:0000313" key="8">
    <source>
        <dbReference type="EMBL" id="MQT04481.1"/>
    </source>
</evidence>
<feature type="transmembrane region" description="Helical" evidence="6">
    <location>
        <begin position="317"/>
        <end position="338"/>
    </location>
</feature>
<dbReference type="GO" id="GO:0005886">
    <property type="term" value="C:plasma membrane"/>
    <property type="evidence" value="ECO:0007669"/>
    <property type="project" value="UniProtKB-SubCell"/>
</dbReference>
<feature type="transmembrane region" description="Helical" evidence="6">
    <location>
        <begin position="387"/>
        <end position="412"/>
    </location>
</feature>
<feature type="transmembrane region" description="Helical" evidence="6">
    <location>
        <begin position="219"/>
        <end position="243"/>
    </location>
</feature>
<evidence type="ECO:0000313" key="9">
    <source>
        <dbReference type="Proteomes" id="UP000419138"/>
    </source>
</evidence>
<reference evidence="8 9" key="1">
    <citation type="submission" date="2019-05" db="EMBL/GenBank/DDBJ databases">
        <title>Comparative genomics and metabolomics analyses of clavulanic acid producing Streptomyces species provides insight into specialized metabolism and evolution of beta-lactam biosynthetic gene clusters.</title>
        <authorList>
            <person name="Moore M.A."/>
            <person name="Cruz-Morales P."/>
            <person name="Barona Gomez F."/>
            <person name="Kapil T."/>
        </authorList>
    </citation>
    <scope>NUCLEOTIDE SEQUENCE [LARGE SCALE GENOMIC DNA]</scope>
    <source>
        <strain evidence="8 9">NRRL 5741</strain>
    </source>
</reference>
<dbReference type="Proteomes" id="UP000419138">
    <property type="component" value="Unassembled WGS sequence"/>
</dbReference>
<comment type="subcellular location">
    <subcellularLocation>
        <location evidence="1">Cell membrane</location>
        <topology evidence="1">Multi-pass membrane protein</topology>
    </subcellularLocation>
</comment>
<protein>
    <submittedName>
        <fullName evidence="8">ABC transporter permease</fullName>
    </submittedName>
</protein>
<evidence type="ECO:0000256" key="6">
    <source>
        <dbReference type="SAM" id="Phobius"/>
    </source>
</evidence>
<proteinExistence type="predicted"/>
<evidence type="ECO:0000259" key="7">
    <source>
        <dbReference type="Pfam" id="PF02687"/>
    </source>
</evidence>
<feature type="transmembrane region" description="Helical" evidence="6">
    <location>
        <begin position="275"/>
        <end position="297"/>
    </location>
</feature>
<dbReference type="InterPro" id="IPR003838">
    <property type="entry name" value="ABC3_permease_C"/>
</dbReference>
<gene>
    <name evidence="8" type="ORF">FF041_31290</name>
</gene>
<sequence>MDKQPEHRAALPDRALPALPALPGRLRLWLRDLCIGLRLGAFGGREGWIRNALTAVGVGIGVALLLLAASVPQIMDNRDLRVTARTATGFAHMEPVERSDTSVVMADVSTEYRTDVVSGSLLRADGDRPSLPPGIDRIPAPGEMLVSPALAELLRSPDGGMLKERLGYRVTGVIGKAGLLDPGEYLFYAGTSTLTAENGGQRTEGFGGPGFEYGPVDPVLTALATLICVVLLVPVAVFIATAVRVGGERRDRRLAALRLVGADIPTTRRIAAGEALFGAVLGLAVGAAVFAVARLFAGSVRLWGLSAFPSDVVPLPGLGALILLAVPVAAVVVTLFALRSVVIEPLGVVRSAAPRRRRLWWRLLLPAAGVALLLVSDEIAGATDPELVYPVPLAGGAILVLIGVTALFPWVVDAVCGRLRGGPVSWQLAMRGLQLRSDTVTRAVSGIMVAVAGAIALQMVFAGMHDDFRETTGRSPAWGRVVVTAGYPSPEVAARMLREFGDTEGAIETVAMIQTSARTPGARWTAEGDPPPSTTLTVAGCPVLERLARLASCEDGDVFVVHGREYRASREWVDRTARKGKELIVGDPGPVPGESAHGADGLRWTLPEDSPTVWARKDVAGWEHDGVFATPGAIDADRLRHGSTTALVRADESMPDAHEHIRNTASRIDPALQIWTMRMIERDQKYTSMQTGLLAGASGTMVLIAASMLVSQIEQLRERRRLLSVLLAFGTRRSTLAWSLLWQTVLPVVLGTAVAVASGLVLGAVMLRLIGKEMTGWGLFLPVAATGPGVILLVTLVSLPSLWRMMRPDGLRTE</sequence>
<feature type="transmembrane region" description="Helical" evidence="6">
    <location>
        <begin position="692"/>
        <end position="710"/>
    </location>
</feature>